<proteinExistence type="predicted"/>
<feature type="DNA-binding region" description="H-T-H motif" evidence="2">
    <location>
        <begin position="49"/>
        <end position="68"/>
    </location>
</feature>
<dbReference type="SUPFAM" id="SSF48498">
    <property type="entry name" value="Tetracyclin repressor-like, C-terminal domain"/>
    <property type="match status" value="1"/>
</dbReference>
<dbReference type="SUPFAM" id="SSF46689">
    <property type="entry name" value="Homeodomain-like"/>
    <property type="match status" value="1"/>
</dbReference>
<dbReference type="GO" id="GO:0003700">
    <property type="term" value="F:DNA-binding transcription factor activity"/>
    <property type="evidence" value="ECO:0007669"/>
    <property type="project" value="TreeGrafter"/>
</dbReference>
<evidence type="ECO:0000256" key="1">
    <source>
        <dbReference type="ARBA" id="ARBA00023125"/>
    </source>
</evidence>
<dbReference type="PANTHER" id="PTHR30055">
    <property type="entry name" value="HTH-TYPE TRANSCRIPTIONAL REGULATOR RUTR"/>
    <property type="match status" value="1"/>
</dbReference>
<feature type="domain" description="HTH tetR-type" evidence="4">
    <location>
        <begin position="26"/>
        <end position="86"/>
    </location>
</feature>
<dbReference type="PANTHER" id="PTHR30055:SF207">
    <property type="entry name" value="HTH-TYPE TRANSCRIPTIONAL REPRESSOR FATR"/>
    <property type="match status" value="1"/>
</dbReference>
<evidence type="ECO:0000259" key="4">
    <source>
        <dbReference type="PROSITE" id="PS50977"/>
    </source>
</evidence>
<dbReference type="InterPro" id="IPR009057">
    <property type="entry name" value="Homeodomain-like_sf"/>
</dbReference>
<evidence type="ECO:0000256" key="2">
    <source>
        <dbReference type="PROSITE-ProRule" id="PRU00335"/>
    </source>
</evidence>
<feature type="region of interest" description="Disordered" evidence="3">
    <location>
        <begin position="1"/>
        <end position="27"/>
    </location>
</feature>
<comment type="caution">
    <text evidence="5">The sequence shown here is derived from an EMBL/GenBank/DDBJ whole genome shotgun (WGS) entry which is preliminary data.</text>
</comment>
<dbReference type="Proteomes" id="UP000269591">
    <property type="component" value="Unassembled WGS sequence"/>
</dbReference>
<dbReference type="InterPro" id="IPR036271">
    <property type="entry name" value="Tet_transcr_reg_TetR-rel_C_sf"/>
</dbReference>
<dbReference type="RefSeq" id="WP_123209750.1">
    <property type="nucleotide sequence ID" value="NZ_JBHTHO010000039.1"/>
</dbReference>
<evidence type="ECO:0000256" key="3">
    <source>
        <dbReference type="SAM" id="MobiDB-lite"/>
    </source>
</evidence>
<dbReference type="GO" id="GO:0000976">
    <property type="term" value="F:transcription cis-regulatory region binding"/>
    <property type="evidence" value="ECO:0007669"/>
    <property type="project" value="TreeGrafter"/>
</dbReference>
<gene>
    <name evidence="5" type="ORF">DMP06_10875</name>
</gene>
<accession>A0A3N0AS46</accession>
<dbReference type="EMBL" id="QIBX01000028">
    <property type="protein sequence ID" value="RNL37448.1"/>
    <property type="molecule type" value="Genomic_DNA"/>
</dbReference>
<keyword evidence="6" id="KW-1185">Reference proteome</keyword>
<keyword evidence="1 2" id="KW-0238">DNA-binding</keyword>
<evidence type="ECO:0000313" key="6">
    <source>
        <dbReference type="Proteomes" id="UP000269591"/>
    </source>
</evidence>
<dbReference type="InterPro" id="IPR050109">
    <property type="entry name" value="HTH-type_TetR-like_transc_reg"/>
</dbReference>
<organism evidence="5 6">
    <name type="scientific">Slackia equolifaciens</name>
    <dbReference type="NCBI Taxonomy" id="498718"/>
    <lineage>
        <taxon>Bacteria</taxon>
        <taxon>Bacillati</taxon>
        <taxon>Actinomycetota</taxon>
        <taxon>Coriobacteriia</taxon>
        <taxon>Eggerthellales</taxon>
        <taxon>Eggerthellaceae</taxon>
        <taxon>Slackia</taxon>
    </lineage>
</organism>
<dbReference type="InterPro" id="IPR001647">
    <property type="entry name" value="HTH_TetR"/>
</dbReference>
<dbReference type="PROSITE" id="PS50977">
    <property type="entry name" value="HTH_TETR_2"/>
    <property type="match status" value="1"/>
</dbReference>
<dbReference type="Pfam" id="PF00440">
    <property type="entry name" value="TetR_N"/>
    <property type="match status" value="1"/>
</dbReference>
<evidence type="ECO:0000313" key="5">
    <source>
        <dbReference type="EMBL" id="RNL37448.1"/>
    </source>
</evidence>
<dbReference type="AlphaFoldDB" id="A0A3N0AS46"/>
<feature type="compositionally biased region" description="Low complexity" evidence="3">
    <location>
        <begin position="194"/>
        <end position="210"/>
    </location>
</feature>
<protein>
    <recommendedName>
        <fullName evidence="4">HTH tetR-type domain-containing protein</fullName>
    </recommendedName>
</protein>
<reference evidence="6" key="1">
    <citation type="submission" date="2018-05" db="EMBL/GenBank/DDBJ databases">
        <title>Genome Sequencing of selected type strains of the family Eggerthellaceae.</title>
        <authorList>
            <person name="Danylec N."/>
            <person name="Stoll D.A."/>
            <person name="Doetsch A."/>
            <person name="Huch M."/>
        </authorList>
    </citation>
    <scope>NUCLEOTIDE SEQUENCE [LARGE SCALE GENOMIC DNA]</scope>
    <source>
        <strain evidence="6">DSM 24851</strain>
    </source>
</reference>
<dbReference type="OrthoDB" id="329481at2"/>
<name>A0A3N0AS46_9ACTN</name>
<dbReference type="Gene3D" id="1.10.10.60">
    <property type="entry name" value="Homeodomain-like"/>
    <property type="match status" value="1"/>
</dbReference>
<dbReference type="Gene3D" id="1.10.357.10">
    <property type="entry name" value="Tetracycline Repressor, domain 2"/>
    <property type="match status" value="1"/>
</dbReference>
<feature type="region of interest" description="Disordered" evidence="3">
    <location>
        <begin position="178"/>
        <end position="212"/>
    </location>
</feature>
<sequence>MGQQEAKPGRQESKPAKNATRRAKGTLTKEEVVREAMRLIEQEGVDACSMRNVATRVGVTAMALYSYVPSRDALLNEACVAFLSTVDARPRPGERWDDTLIRCMRALRNACMQHPRIAALTNDPAVGAGLEPYLMRLRALFLAQGMPEEIAIQLTIAADAFFAGFMLRSGQLVERVHDGDGSQAATGRKGRAGTGDASASTHSAAPAHPADASKRLAVTSRVPGMLTGRTHQAPPPVPNEHWRRTTAAGYSASSFENGLLIIAEGLRACLDPYPCDWRTP</sequence>